<accession>A0A9D1AJU5</accession>
<feature type="region of interest" description="Disordered" evidence="1">
    <location>
        <begin position="19"/>
        <end position="52"/>
    </location>
</feature>
<feature type="compositionally biased region" description="Polar residues" evidence="1">
    <location>
        <begin position="19"/>
        <end position="29"/>
    </location>
</feature>
<dbReference type="EMBL" id="DVGY01000153">
    <property type="protein sequence ID" value="HIR41517.1"/>
    <property type="molecule type" value="Genomic_DNA"/>
</dbReference>
<gene>
    <name evidence="2" type="ORF">IAB36_06805</name>
</gene>
<comment type="caution">
    <text evidence="2">The sequence shown here is derived from an EMBL/GenBank/DDBJ whole genome shotgun (WGS) entry which is preliminary data.</text>
</comment>
<name>A0A9D1AJU5_9FIRM</name>
<reference evidence="2" key="1">
    <citation type="submission" date="2020-10" db="EMBL/GenBank/DDBJ databases">
        <authorList>
            <person name="Gilroy R."/>
        </authorList>
    </citation>
    <scope>NUCLEOTIDE SEQUENCE</scope>
    <source>
        <strain evidence="2">CHK184-25365</strain>
    </source>
</reference>
<dbReference type="AlphaFoldDB" id="A0A9D1AJU5"/>
<evidence type="ECO:0000256" key="1">
    <source>
        <dbReference type="SAM" id="MobiDB-lite"/>
    </source>
</evidence>
<protein>
    <recommendedName>
        <fullName evidence="4">DUF1641 domain-containing protein</fullName>
    </recommendedName>
</protein>
<sequence length="114" mass="12388">MEELLAGLSQFLSTPEGQKQLESVQQMLSQAEPEETPKPASSEHLPPALLGGLGKLMEGMHQEDDSIRLLQALAPLLSEKRQKKAKQAVTLLRLMKVLPSLKESGMLGGLLDGF</sequence>
<evidence type="ECO:0008006" key="4">
    <source>
        <dbReference type="Google" id="ProtNLM"/>
    </source>
</evidence>
<reference evidence="2" key="2">
    <citation type="journal article" date="2021" name="PeerJ">
        <title>Extensive microbial diversity within the chicken gut microbiome revealed by metagenomics and culture.</title>
        <authorList>
            <person name="Gilroy R."/>
            <person name="Ravi A."/>
            <person name="Getino M."/>
            <person name="Pursley I."/>
            <person name="Horton D.L."/>
            <person name="Alikhan N.F."/>
            <person name="Baker D."/>
            <person name="Gharbi K."/>
            <person name="Hall N."/>
            <person name="Watson M."/>
            <person name="Adriaenssens E.M."/>
            <person name="Foster-Nyarko E."/>
            <person name="Jarju S."/>
            <person name="Secka A."/>
            <person name="Antonio M."/>
            <person name="Oren A."/>
            <person name="Chaudhuri R.R."/>
            <person name="La Ragione R."/>
            <person name="Hildebrand F."/>
            <person name="Pallen M.J."/>
        </authorList>
    </citation>
    <scope>NUCLEOTIDE SEQUENCE</scope>
    <source>
        <strain evidence="2">CHK184-25365</strain>
    </source>
</reference>
<evidence type="ECO:0000313" key="3">
    <source>
        <dbReference type="Proteomes" id="UP000886749"/>
    </source>
</evidence>
<organism evidence="2 3">
    <name type="scientific">Candidatus Egerieicola pullicola</name>
    <dbReference type="NCBI Taxonomy" id="2840775"/>
    <lineage>
        <taxon>Bacteria</taxon>
        <taxon>Bacillati</taxon>
        <taxon>Bacillota</taxon>
        <taxon>Clostridia</taxon>
        <taxon>Eubacteriales</taxon>
        <taxon>Oscillospiraceae</taxon>
        <taxon>Oscillospiraceae incertae sedis</taxon>
        <taxon>Candidatus Egerieicola</taxon>
    </lineage>
</organism>
<dbReference type="Proteomes" id="UP000886749">
    <property type="component" value="Unassembled WGS sequence"/>
</dbReference>
<evidence type="ECO:0000313" key="2">
    <source>
        <dbReference type="EMBL" id="HIR41517.1"/>
    </source>
</evidence>
<proteinExistence type="predicted"/>